<feature type="non-terminal residue" evidence="1">
    <location>
        <position position="78"/>
    </location>
</feature>
<keyword evidence="2" id="KW-1185">Reference proteome</keyword>
<dbReference type="EMBL" id="CAJVQB010072515">
    <property type="protein sequence ID" value="CAG8843468.1"/>
    <property type="molecule type" value="Genomic_DNA"/>
</dbReference>
<reference evidence="1 2" key="1">
    <citation type="submission" date="2021-06" db="EMBL/GenBank/DDBJ databases">
        <authorList>
            <person name="Kallberg Y."/>
            <person name="Tangrot J."/>
            <person name="Rosling A."/>
        </authorList>
    </citation>
    <scope>NUCLEOTIDE SEQUENCE [LARGE SCALE GENOMIC DNA]</scope>
    <source>
        <strain evidence="1 2">120-4 pot B 10/14</strain>
    </source>
</reference>
<organism evidence="1 2">
    <name type="scientific">Gigaspora margarita</name>
    <dbReference type="NCBI Taxonomy" id="4874"/>
    <lineage>
        <taxon>Eukaryota</taxon>
        <taxon>Fungi</taxon>
        <taxon>Fungi incertae sedis</taxon>
        <taxon>Mucoromycota</taxon>
        <taxon>Glomeromycotina</taxon>
        <taxon>Glomeromycetes</taxon>
        <taxon>Diversisporales</taxon>
        <taxon>Gigasporaceae</taxon>
        <taxon>Gigaspora</taxon>
    </lineage>
</organism>
<feature type="non-terminal residue" evidence="1">
    <location>
        <position position="1"/>
    </location>
</feature>
<comment type="caution">
    <text evidence="1">The sequence shown here is derived from an EMBL/GenBank/DDBJ whole genome shotgun (WGS) entry which is preliminary data.</text>
</comment>
<evidence type="ECO:0000313" key="1">
    <source>
        <dbReference type="EMBL" id="CAG8843468.1"/>
    </source>
</evidence>
<proteinExistence type="predicted"/>
<gene>
    <name evidence="1" type="ORF">GMARGA_LOCUS36560</name>
</gene>
<protein>
    <submittedName>
        <fullName evidence="1">25746_t:CDS:1</fullName>
    </submittedName>
</protein>
<accession>A0ABN7X0V0</accession>
<name>A0ABN7X0V0_GIGMA</name>
<sequence length="78" mass="9384">ENIWQLFLNRFFEVIDEKAIFMTEFKEAWQIFISKCLLKIIEEILNVEIRLVKITDLDSLTLDYDIYDVRDVLNPNDA</sequence>
<dbReference type="Proteomes" id="UP000789901">
    <property type="component" value="Unassembled WGS sequence"/>
</dbReference>
<evidence type="ECO:0000313" key="2">
    <source>
        <dbReference type="Proteomes" id="UP000789901"/>
    </source>
</evidence>